<dbReference type="Proteomes" id="UP000499080">
    <property type="component" value="Unassembled WGS sequence"/>
</dbReference>
<reference evidence="1 2" key="1">
    <citation type="journal article" date="2019" name="Sci. Rep.">
        <title>Orb-weaving spider Araneus ventricosus genome elucidates the spidroin gene catalogue.</title>
        <authorList>
            <person name="Kono N."/>
            <person name="Nakamura H."/>
            <person name="Ohtoshi R."/>
            <person name="Moran D.A.P."/>
            <person name="Shinohara A."/>
            <person name="Yoshida Y."/>
            <person name="Fujiwara M."/>
            <person name="Mori M."/>
            <person name="Tomita M."/>
            <person name="Arakawa K."/>
        </authorList>
    </citation>
    <scope>NUCLEOTIDE SEQUENCE [LARGE SCALE GENOMIC DNA]</scope>
</reference>
<accession>A0A4Y2C897</accession>
<sequence>MAEHALSEIPNQFNVLATDENFVTTDVTVTSSAFGAPLSTIADGADRSRCSHIRPSVYIHYSNPMNWNKHQSVFCFSPALASIFVARP</sequence>
<protein>
    <submittedName>
        <fullName evidence="1">Uncharacterized protein</fullName>
    </submittedName>
</protein>
<comment type="caution">
    <text evidence="1">The sequence shown here is derived from an EMBL/GenBank/DDBJ whole genome shotgun (WGS) entry which is preliminary data.</text>
</comment>
<evidence type="ECO:0000313" key="2">
    <source>
        <dbReference type="Proteomes" id="UP000499080"/>
    </source>
</evidence>
<proteinExistence type="predicted"/>
<dbReference type="AlphaFoldDB" id="A0A4Y2C897"/>
<organism evidence="1 2">
    <name type="scientific">Araneus ventricosus</name>
    <name type="common">Orbweaver spider</name>
    <name type="synonym">Epeira ventricosa</name>
    <dbReference type="NCBI Taxonomy" id="182803"/>
    <lineage>
        <taxon>Eukaryota</taxon>
        <taxon>Metazoa</taxon>
        <taxon>Ecdysozoa</taxon>
        <taxon>Arthropoda</taxon>
        <taxon>Chelicerata</taxon>
        <taxon>Arachnida</taxon>
        <taxon>Araneae</taxon>
        <taxon>Araneomorphae</taxon>
        <taxon>Entelegynae</taxon>
        <taxon>Araneoidea</taxon>
        <taxon>Araneidae</taxon>
        <taxon>Araneus</taxon>
    </lineage>
</organism>
<name>A0A4Y2C897_ARAVE</name>
<keyword evidence="2" id="KW-1185">Reference proteome</keyword>
<dbReference type="EMBL" id="BGPR01000154">
    <property type="protein sequence ID" value="GBM00086.1"/>
    <property type="molecule type" value="Genomic_DNA"/>
</dbReference>
<gene>
    <name evidence="1" type="ORF">AVEN_176348_1</name>
</gene>
<evidence type="ECO:0000313" key="1">
    <source>
        <dbReference type="EMBL" id="GBM00086.1"/>
    </source>
</evidence>